<accession>A0A835QL38</accession>
<evidence type="ECO:0000313" key="4">
    <source>
        <dbReference type="Proteomes" id="UP000636800"/>
    </source>
</evidence>
<feature type="compositionally biased region" description="Basic and acidic residues" evidence="1">
    <location>
        <begin position="20"/>
        <end position="29"/>
    </location>
</feature>
<dbReference type="EMBL" id="JADCNM010000008">
    <property type="protein sequence ID" value="KAG0472380.1"/>
    <property type="molecule type" value="Genomic_DNA"/>
</dbReference>
<sequence>MAIPQRIKGQAGGLAQGAEVLDRAGDRSRTTTTGKGGEREREREREGGREGDERIARVEEEIERE</sequence>
<organism evidence="3 5">
    <name type="scientific">Vanilla planifolia</name>
    <name type="common">Vanilla</name>
    <dbReference type="NCBI Taxonomy" id="51239"/>
    <lineage>
        <taxon>Eukaryota</taxon>
        <taxon>Viridiplantae</taxon>
        <taxon>Streptophyta</taxon>
        <taxon>Embryophyta</taxon>
        <taxon>Tracheophyta</taxon>
        <taxon>Spermatophyta</taxon>
        <taxon>Magnoliopsida</taxon>
        <taxon>Liliopsida</taxon>
        <taxon>Asparagales</taxon>
        <taxon>Orchidaceae</taxon>
        <taxon>Vanilloideae</taxon>
        <taxon>Vanilleae</taxon>
        <taxon>Vanilla</taxon>
    </lineage>
</organism>
<dbReference type="AlphaFoldDB" id="A0A835QL38"/>
<feature type="compositionally biased region" description="Basic and acidic residues" evidence="1">
    <location>
        <begin position="36"/>
        <end position="65"/>
    </location>
</feature>
<dbReference type="Proteomes" id="UP000639772">
    <property type="component" value="Unassembled WGS sequence"/>
</dbReference>
<evidence type="ECO:0000313" key="5">
    <source>
        <dbReference type="Proteomes" id="UP000639772"/>
    </source>
</evidence>
<evidence type="ECO:0000313" key="3">
    <source>
        <dbReference type="EMBL" id="KAG0472380.1"/>
    </source>
</evidence>
<feature type="region of interest" description="Disordered" evidence="1">
    <location>
        <begin position="1"/>
        <end position="65"/>
    </location>
</feature>
<evidence type="ECO:0000313" key="2">
    <source>
        <dbReference type="EMBL" id="KAG0470820.1"/>
    </source>
</evidence>
<reference evidence="4 5" key="1">
    <citation type="journal article" date="2020" name="Nat. Food">
        <title>A phased Vanilla planifolia genome enables genetic improvement of flavour and production.</title>
        <authorList>
            <person name="Hasing T."/>
            <person name="Tang H."/>
            <person name="Brym M."/>
            <person name="Khazi F."/>
            <person name="Huang T."/>
            <person name="Chambers A.H."/>
        </authorList>
    </citation>
    <scope>NUCLEOTIDE SEQUENCE [LARGE SCALE GENOMIC DNA]</scope>
    <source>
        <tissue evidence="3">Leaf</tissue>
    </source>
</reference>
<evidence type="ECO:0000256" key="1">
    <source>
        <dbReference type="SAM" id="MobiDB-lite"/>
    </source>
</evidence>
<gene>
    <name evidence="3" type="ORF">HPP92_016926</name>
    <name evidence="2" type="ORF">HPP92_017520</name>
</gene>
<comment type="caution">
    <text evidence="3">The sequence shown here is derived from an EMBL/GenBank/DDBJ whole genome shotgun (WGS) entry which is preliminary data.</text>
</comment>
<keyword evidence="4" id="KW-1185">Reference proteome</keyword>
<name>A0A835QL38_VANPL</name>
<protein>
    <submittedName>
        <fullName evidence="3">Uncharacterized protein</fullName>
    </submittedName>
</protein>
<dbReference type="EMBL" id="JADCNL010000008">
    <property type="protein sequence ID" value="KAG0470820.1"/>
    <property type="molecule type" value="Genomic_DNA"/>
</dbReference>
<dbReference type="Proteomes" id="UP000636800">
    <property type="component" value="Unassembled WGS sequence"/>
</dbReference>
<proteinExistence type="predicted"/>